<dbReference type="Pfam" id="PF00899">
    <property type="entry name" value="ThiF"/>
    <property type="match status" value="1"/>
</dbReference>
<dbReference type="RefSeq" id="WP_386833275.1">
    <property type="nucleotide sequence ID" value="NZ_JBHUNP010000001.1"/>
</dbReference>
<dbReference type="InterPro" id="IPR000594">
    <property type="entry name" value="ThiF_NAD_FAD-bd"/>
</dbReference>
<dbReference type="Gene3D" id="3.40.50.720">
    <property type="entry name" value="NAD(P)-binding Rossmann-like Domain"/>
    <property type="match status" value="1"/>
</dbReference>
<accession>A0ABW5QKD1</accession>
<evidence type="ECO:0000313" key="3">
    <source>
        <dbReference type="Proteomes" id="UP001597521"/>
    </source>
</evidence>
<protein>
    <submittedName>
        <fullName evidence="2">HesA/MoeB/ThiF family protein</fullName>
    </submittedName>
</protein>
<proteinExistence type="predicted"/>
<comment type="caution">
    <text evidence="2">The sequence shown here is derived from an EMBL/GenBank/DDBJ whole genome shotgun (WGS) entry which is preliminary data.</text>
</comment>
<dbReference type="InterPro" id="IPR035985">
    <property type="entry name" value="Ubiquitin-activating_enz"/>
</dbReference>
<dbReference type="PANTHER" id="PTHR10953">
    <property type="entry name" value="UBIQUITIN-ACTIVATING ENZYME E1"/>
    <property type="match status" value="1"/>
</dbReference>
<name>A0ABW5QKD1_9HYPH</name>
<dbReference type="EMBL" id="JBHUNP010000001">
    <property type="protein sequence ID" value="MFD2648179.1"/>
    <property type="molecule type" value="Genomic_DNA"/>
</dbReference>
<gene>
    <name evidence="2" type="ORF">ACFSX5_10290</name>
</gene>
<evidence type="ECO:0000259" key="1">
    <source>
        <dbReference type="Pfam" id="PF00899"/>
    </source>
</evidence>
<dbReference type="SUPFAM" id="SSF69572">
    <property type="entry name" value="Activating enzymes of the ubiquitin-like proteins"/>
    <property type="match status" value="1"/>
</dbReference>
<dbReference type="InterPro" id="IPR045886">
    <property type="entry name" value="ThiF/MoeB/HesA"/>
</dbReference>
<reference evidence="3" key="1">
    <citation type="journal article" date="2019" name="Int. J. Syst. Evol. Microbiol.">
        <title>The Global Catalogue of Microorganisms (GCM) 10K type strain sequencing project: providing services to taxonomists for standard genome sequencing and annotation.</title>
        <authorList>
            <consortium name="The Broad Institute Genomics Platform"/>
            <consortium name="The Broad Institute Genome Sequencing Center for Infectious Disease"/>
            <person name="Wu L."/>
            <person name="Ma J."/>
        </authorList>
    </citation>
    <scope>NUCLEOTIDE SEQUENCE [LARGE SCALE GENOMIC DNA]</scope>
    <source>
        <strain evidence="3">CCM 7427</strain>
    </source>
</reference>
<feature type="domain" description="THIF-type NAD/FAD binding fold" evidence="1">
    <location>
        <begin position="14"/>
        <end position="238"/>
    </location>
</feature>
<dbReference type="Proteomes" id="UP001597521">
    <property type="component" value="Unassembled WGS sequence"/>
</dbReference>
<dbReference type="CDD" id="cd00757">
    <property type="entry name" value="ThiF_MoeB_HesA_family"/>
    <property type="match status" value="1"/>
</dbReference>
<sequence length="239" mass="24771">MASEAFSPEETRRYSRHLVLKGMGGAGQQKLKAARVLVVGAGGLGSPAIAYLAAAGVGTLGIADSDSVAVSNLQRQVIHRTADIDRAKTESAADFVRERNPYVAVVEHPAIEGNDADQVLAGYDLVLDGTDTLTSRRIVAAAAARLRLPLVSGAMSMFDGQVTVFAPGGPSFEAVFPPEADDADLPGCEVTGIIGPLPGVIGSLMAMEAIKLITGIGTPLVGRVLVYDGKRGEFTTLEV</sequence>
<evidence type="ECO:0000313" key="2">
    <source>
        <dbReference type="EMBL" id="MFD2648179.1"/>
    </source>
</evidence>
<dbReference type="PANTHER" id="PTHR10953:SF102">
    <property type="entry name" value="ADENYLYLTRANSFERASE AND SULFURTRANSFERASE MOCS3"/>
    <property type="match status" value="1"/>
</dbReference>
<organism evidence="2 3">
    <name type="scientific">Devosia albogilva</name>
    <dbReference type="NCBI Taxonomy" id="429726"/>
    <lineage>
        <taxon>Bacteria</taxon>
        <taxon>Pseudomonadati</taxon>
        <taxon>Pseudomonadota</taxon>
        <taxon>Alphaproteobacteria</taxon>
        <taxon>Hyphomicrobiales</taxon>
        <taxon>Devosiaceae</taxon>
        <taxon>Devosia</taxon>
    </lineage>
</organism>
<dbReference type="NCBIfam" id="NF004281">
    <property type="entry name" value="PRK05690.1"/>
    <property type="match status" value="1"/>
</dbReference>
<keyword evidence="3" id="KW-1185">Reference proteome</keyword>